<dbReference type="Proteomes" id="UP000264589">
    <property type="component" value="Unassembled WGS sequence"/>
</dbReference>
<evidence type="ECO:0000313" key="3">
    <source>
        <dbReference type="Proteomes" id="UP000264589"/>
    </source>
</evidence>
<dbReference type="EMBL" id="QUQO01000001">
    <property type="protein sequence ID" value="RFB04435.1"/>
    <property type="molecule type" value="Genomic_DNA"/>
</dbReference>
<sequence length="203" mass="22578">MNRALAFAAALFSAAGMAKAQPGPFGLDWSMTPSEVRHLENFKLYDAEDDKIIMTRTAPADRRQSLHLLMRDDGIHSLTSYTYCPNDLDLCREYFHEAEARIRESHDAPHSSPTYDVGMTLGISVASSMTAGTPIPKPLMWQRNGHSIMLMMLPQGDGTDGFIYESWERAGPTGWEMLGTAVDFWKENAPPVEDPPTDETAPE</sequence>
<feature type="signal peptide" evidence="1">
    <location>
        <begin position="1"/>
        <end position="20"/>
    </location>
</feature>
<dbReference type="RefSeq" id="WP_116391068.1">
    <property type="nucleotide sequence ID" value="NZ_QUQO01000001.1"/>
</dbReference>
<organism evidence="2 3">
    <name type="scientific">Parvularcula marina</name>
    <dbReference type="NCBI Taxonomy" id="2292771"/>
    <lineage>
        <taxon>Bacteria</taxon>
        <taxon>Pseudomonadati</taxon>
        <taxon>Pseudomonadota</taxon>
        <taxon>Alphaproteobacteria</taxon>
        <taxon>Parvularculales</taxon>
        <taxon>Parvularculaceae</taxon>
        <taxon>Parvularcula</taxon>
    </lineage>
</organism>
<evidence type="ECO:0000256" key="1">
    <source>
        <dbReference type="SAM" id="SignalP"/>
    </source>
</evidence>
<name>A0A371RG88_9PROT</name>
<dbReference type="InParanoid" id="A0A371RG88"/>
<evidence type="ECO:0000313" key="2">
    <source>
        <dbReference type="EMBL" id="RFB04435.1"/>
    </source>
</evidence>
<keyword evidence="1" id="KW-0732">Signal</keyword>
<protein>
    <submittedName>
        <fullName evidence="2">Uncharacterized protein</fullName>
    </submittedName>
</protein>
<dbReference type="AlphaFoldDB" id="A0A371RG88"/>
<keyword evidence="3" id="KW-1185">Reference proteome</keyword>
<accession>A0A371RG88</accession>
<feature type="chain" id="PRO_5017075821" evidence="1">
    <location>
        <begin position="21"/>
        <end position="203"/>
    </location>
</feature>
<reference evidence="2 3" key="1">
    <citation type="submission" date="2018-08" db="EMBL/GenBank/DDBJ databases">
        <title>Parvularcula sp. SM1705, isolated from surface water of the South Sea China.</title>
        <authorList>
            <person name="Sun L."/>
        </authorList>
    </citation>
    <scope>NUCLEOTIDE SEQUENCE [LARGE SCALE GENOMIC DNA]</scope>
    <source>
        <strain evidence="2 3">SM1705</strain>
    </source>
</reference>
<gene>
    <name evidence="2" type="ORF">DX908_03505</name>
</gene>
<proteinExistence type="predicted"/>
<comment type="caution">
    <text evidence="2">The sequence shown here is derived from an EMBL/GenBank/DDBJ whole genome shotgun (WGS) entry which is preliminary data.</text>
</comment>